<dbReference type="Pfam" id="PF01810">
    <property type="entry name" value="LysE"/>
    <property type="match status" value="1"/>
</dbReference>
<keyword evidence="2" id="KW-1003">Cell membrane</keyword>
<keyword evidence="3 6" id="KW-0812">Transmembrane</keyword>
<proteinExistence type="predicted"/>
<feature type="transmembrane region" description="Helical" evidence="6">
    <location>
        <begin position="181"/>
        <end position="199"/>
    </location>
</feature>
<evidence type="ECO:0000256" key="4">
    <source>
        <dbReference type="ARBA" id="ARBA00022989"/>
    </source>
</evidence>
<organism evidence="7 8">
    <name type="scientific">Luteipulveratus halotolerans</name>
    <dbReference type="NCBI Taxonomy" id="1631356"/>
    <lineage>
        <taxon>Bacteria</taxon>
        <taxon>Bacillati</taxon>
        <taxon>Actinomycetota</taxon>
        <taxon>Actinomycetes</taxon>
        <taxon>Micrococcales</taxon>
        <taxon>Dermacoccaceae</taxon>
        <taxon>Luteipulveratus</taxon>
    </lineage>
</organism>
<evidence type="ECO:0000256" key="6">
    <source>
        <dbReference type="SAM" id="Phobius"/>
    </source>
</evidence>
<evidence type="ECO:0000256" key="3">
    <source>
        <dbReference type="ARBA" id="ARBA00022692"/>
    </source>
</evidence>
<evidence type="ECO:0000256" key="5">
    <source>
        <dbReference type="ARBA" id="ARBA00023136"/>
    </source>
</evidence>
<sequence length="200" mass="20440">MTGAGLAAVVLVLVPVVVSPGASLTLALNELLRGDARAPLRVGIGTALGVVLLGVVVAATGVPSLIARDDRLTRLLAVIGAVVLLWLAVSAWRAAGASPSTSGRPTRSVVTSSYLMVVSNPKALSVYLVVAPSVLSVPTATGYLTFAATHALLVLGWLTLIGRLSARLLERRDLTVWRGRLLRAGAVWLAVLAAVTAAGA</sequence>
<feature type="transmembrane region" description="Helical" evidence="6">
    <location>
        <begin position="141"/>
        <end position="160"/>
    </location>
</feature>
<dbReference type="GO" id="GO:0015171">
    <property type="term" value="F:amino acid transmembrane transporter activity"/>
    <property type="evidence" value="ECO:0007669"/>
    <property type="project" value="TreeGrafter"/>
</dbReference>
<protein>
    <recommendedName>
        <fullName evidence="9">Lysine transporter LysE</fullName>
    </recommendedName>
</protein>
<accession>A0A0L6CEF6</accession>
<comment type="subcellular location">
    <subcellularLocation>
        <location evidence="1">Cell membrane</location>
        <topology evidence="1">Multi-pass membrane protein</topology>
    </subcellularLocation>
</comment>
<dbReference type="PANTHER" id="PTHR30086:SF20">
    <property type="entry name" value="ARGININE EXPORTER PROTEIN ARGO-RELATED"/>
    <property type="match status" value="1"/>
</dbReference>
<keyword evidence="5 6" id="KW-0472">Membrane</keyword>
<evidence type="ECO:0008006" key="9">
    <source>
        <dbReference type="Google" id="ProtNLM"/>
    </source>
</evidence>
<feature type="transmembrane region" description="Helical" evidence="6">
    <location>
        <begin position="40"/>
        <end position="66"/>
    </location>
</feature>
<dbReference type="GO" id="GO:0005886">
    <property type="term" value="C:plasma membrane"/>
    <property type="evidence" value="ECO:0007669"/>
    <property type="project" value="UniProtKB-SubCell"/>
</dbReference>
<dbReference type="PANTHER" id="PTHR30086">
    <property type="entry name" value="ARGININE EXPORTER PROTEIN ARGO"/>
    <property type="match status" value="1"/>
</dbReference>
<keyword evidence="8" id="KW-1185">Reference proteome</keyword>
<name>A0A0L6CEF6_9MICO</name>
<comment type="caution">
    <text evidence="7">The sequence shown here is derived from an EMBL/GenBank/DDBJ whole genome shotgun (WGS) entry which is preliminary data.</text>
</comment>
<dbReference type="EMBL" id="LAIR01000002">
    <property type="protein sequence ID" value="KNX36261.1"/>
    <property type="molecule type" value="Genomic_DNA"/>
</dbReference>
<gene>
    <name evidence="7" type="ORF">VV01_02475</name>
</gene>
<feature type="transmembrane region" description="Helical" evidence="6">
    <location>
        <begin position="6"/>
        <end position="28"/>
    </location>
</feature>
<evidence type="ECO:0000313" key="7">
    <source>
        <dbReference type="EMBL" id="KNX36261.1"/>
    </source>
</evidence>
<evidence type="ECO:0000313" key="8">
    <source>
        <dbReference type="Proteomes" id="UP000037397"/>
    </source>
</evidence>
<dbReference type="AlphaFoldDB" id="A0A0L6CEF6"/>
<keyword evidence="4 6" id="KW-1133">Transmembrane helix</keyword>
<dbReference type="RefSeq" id="WP_050668503.1">
    <property type="nucleotide sequence ID" value="NZ_LAIR01000002.1"/>
</dbReference>
<feature type="transmembrane region" description="Helical" evidence="6">
    <location>
        <begin position="72"/>
        <end position="92"/>
    </location>
</feature>
<evidence type="ECO:0000256" key="2">
    <source>
        <dbReference type="ARBA" id="ARBA00022475"/>
    </source>
</evidence>
<dbReference type="InterPro" id="IPR001123">
    <property type="entry name" value="LeuE-type"/>
</dbReference>
<dbReference type="Proteomes" id="UP000037397">
    <property type="component" value="Unassembled WGS sequence"/>
</dbReference>
<reference evidence="8" key="1">
    <citation type="submission" date="2015-03" db="EMBL/GenBank/DDBJ databases">
        <title>Luteipulveratus halotolerans sp. nov., a novel actinobacterium (Dermacoccaceae) from Sarawak, Malaysia.</title>
        <authorList>
            <person name="Juboi H."/>
            <person name="Basik A."/>
            <person name="Shamsul S.S."/>
            <person name="Arnold P."/>
            <person name="Schmitt E.K."/>
            <person name="Sanglier J.-J."/>
            <person name="Yeo T."/>
        </authorList>
    </citation>
    <scope>NUCLEOTIDE SEQUENCE [LARGE SCALE GENOMIC DNA]</scope>
    <source>
        <strain evidence="8">C296001</strain>
    </source>
</reference>
<evidence type="ECO:0000256" key="1">
    <source>
        <dbReference type="ARBA" id="ARBA00004651"/>
    </source>
</evidence>